<organism evidence="4">
    <name type="scientific">Hyalella azteca</name>
    <name type="common">Amphipod</name>
    <dbReference type="NCBI Taxonomy" id="294128"/>
    <lineage>
        <taxon>Eukaryota</taxon>
        <taxon>Metazoa</taxon>
        <taxon>Ecdysozoa</taxon>
        <taxon>Arthropoda</taxon>
        <taxon>Crustacea</taxon>
        <taxon>Multicrustacea</taxon>
        <taxon>Malacostraca</taxon>
        <taxon>Eumalacostraca</taxon>
        <taxon>Peracarida</taxon>
        <taxon>Amphipoda</taxon>
        <taxon>Senticaudata</taxon>
        <taxon>Talitrida</taxon>
        <taxon>Talitroidea</taxon>
        <taxon>Hyalellidae</taxon>
        <taxon>Hyalella</taxon>
    </lineage>
</organism>
<dbReference type="InterPro" id="IPR036291">
    <property type="entry name" value="NAD(P)-bd_dom_sf"/>
</dbReference>
<dbReference type="InterPro" id="IPR045010">
    <property type="entry name" value="MDR_fam"/>
</dbReference>
<keyword evidence="2" id="KW-0560">Oxidoreductase</keyword>
<dbReference type="InterPro" id="IPR011032">
    <property type="entry name" value="GroES-like_sf"/>
</dbReference>
<dbReference type="GO" id="GO:0006693">
    <property type="term" value="P:prostaglandin metabolic process"/>
    <property type="evidence" value="ECO:0007669"/>
    <property type="project" value="TreeGrafter"/>
</dbReference>
<dbReference type="EMBL" id="JQDR03003170">
    <property type="protein sequence ID" value="KAA0202663.1"/>
    <property type="molecule type" value="Genomic_DNA"/>
</dbReference>
<proteinExistence type="predicted"/>
<feature type="domain" description="Alcohol dehydrogenase-like C-terminal" evidence="3">
    <location>
        <begin position="15"/>
        <end position="131"/>
    </location>
</feature>
<dbReference type="FunFam" id="3.40.50.720:FF:000121">
    <property type="entry name" value="Prostaglandin reductase 2"/>
    <property type="match status" value="1"/>
</dbReference>
<dbReference type="Gene3D" id="3.40.50.720">
    <property type="entry name" value="NAD(P)-binding Rossmann-like Domain"/>
    <property type="match status" value="1"/>
</dbReference>
<dbReference type="Pfam" id="PF00107">
    <property type="entry name" value="ADH_zinc_N"/>
    <property type="match status" value="1"/>
</dbReference>
<reference evidence="4" key="1">
    <citation type="submission" date="2014-08" db="EMBL/GenBank/DDBJ databases">
        <authorList>
            <person name="Murali S."/>
            <person name="Richards S."/>
            <person name="Bandaranaike D."/>
            <person name="Bellair M."/>
            <person name="Blankenburg K."/>
            <person name="Chao H."/>
            <person name="Dinh H."/>
            <person name="Doddapaneni H."/>
            <person name="Dugan-Rocha S."/>
            <person name="Elkadiri S."/>
            <person name="Gnanaolivu R."/>
            <person name="Hughes D."/>
            <person name="Lee S."/>
            <person name="Li M."/>
            <person name="Ming W."/>
            <person name="Munidasa M."/>
            <person name="Muniz J."/>
            <person name="Nguyen L."/>
            <person name="Osuji N."/>
            <person name="Pu L.-L."/>
            <person name="Puazo M."/>
            <person name="Skinner E."/>
            <person name="Qu C."/>
            <person name="Quiroz J."/>
            <person name="Raj R."/>
            <person name="Weissenberger G."/>
            <person name="Xin Y."/>
            <person name="Zou X."/>
            <person name="Han Y."/>
            <person name="Worley K."/>
            <person name="Muzny D."/>
            <person name="Gibbs R."/>
        </authorList>
    </citation>
    <scope>NUCLEOTIDE SEQUENCE</scope>
    <source>
        <strain evidence="4">HAZT.00-mixed</strain>
        <tissue evidence="4">Whole organism</tissue>
    </source>
</reference>
<protein>
    <recommendedName>
        <fullName evidence="1">15-oxoprostaglandin 13-reductase</fullName>
        <ecNumber evidence="1">1.3.1.48</ecNumber>
    </recommendedName>
</protein>
<dbReference type="Gene3D" id="3.90.180.10">
    <property type="entry name" value="Medium-chain alcohol dehydrogenases, catalytic domain"/>
    <property type="match status" value="1"/>
</dbReference>
<dbReference type="OrthoDB" id="809632at2759"/>
<evidence type="ECO:0000256" key="1">
    <source>
        <dbReference type="ARBA" id="ARBA00011981"/>
    </source>
</evidence>
<dbReference type="Proteomes" id="UP000711488">
    <property type="component" value="Unassembled WGS sequence"/>
</dbReference>
<accession>A0A6A0HA66</accession>
<dbReference type="InterPro" id="IPR013149">
    <property type="entry name" value="ADH-like_C"/>
</dbReference>
<dbReference type="SUPFAM" id="SSF50129">
    <property type="entry name" value="GroES-like"/>
    <property type="match status" value="1"/>
</dbReference>
<dbReference type="AlphaFoldDB" id="A0A6A0HA66"/>
<dbReference type="PANTHER" id="PTHR43205:SF7">
    <property type="entry name" value="PROSTAGLANDIN REDUCTASE 1"/>
    <property type="match status" value="1"/>
</dbReference>
<sequence>PKAGETVVVNAAAGAVGSAVCQIAKIKGCRVVAFAGGARKCDYVRSLGVDEVHDYKSEDIGAVLKAAAPDGVGGDFTAAVVPHMAEYGRISLCGTISTYNKQRGEQTARECHEFCWLIPKQIRTEGFIVTRWAPRWMEGIGQLAQWIQEGKLKYNETVIEGFDNMPEAFIGLFRGDNIGKTVVQF</sequence>
<dbReference type="PANTHER" id="PTHR43205">
    <property type="entry name" value="PROSTAGLANDIN REDUCTASE"/>
    <property type="match status" value="1"/>
</dbReference>
<evidence type="ECO:0000256" key="2">
    <source>
        <dbReference type="ARBA" id="ARBA00023002"/>
    </source>
</evidence>
<dbReference type="EC" id="1.3.1.48" evidence="1"/>
<evidence type="ECO:0000313" key="4">
    <source>
        <dbReference type="EMBL" id="KAA0202663.1"/>
    </source>
</evidence>
<reference evidence="4" key="2">
    <citation type="journal article" date="2018" name="Environ. Sci. Technol.">
        <title>The Toxicogenome of Hyalella azteca: A Model for Sediment Ecotoxicology and Evolutionary Toxicology.</title>
        <authorList>
            <person name="Poynton H.C."/>
            <person name="Hasenbein S."/>
            <person name="Benoit J.B."/>
            <person name="Sepulveda M.S."/>
            <person name="Poelchau M.F."/>
            <person name="Hughes D.S.T."/>
            <person name="Murali S.C."/>
            <person name="Chen S."/>
            <person name="Glastad K.M."/>
            <person name="Goodisman M.A.D."/>
            <person name="Werren J.H."/>
            <person name="Vineis J.H."/>
            <person name="Bowen J.L."/>
            <person name="Friedrich M."/>
            <person name="Jones J."/>
            <person name="Robertson H.M."/>
            <person name="Feyereisen R."/>
            <person name="Mechler-Hickson A."/>
            <person name="Mathers N."/>
            <person name="Lee C.E."/>
            <person name="Colbourne J.K."/>
            <person name="Biales A."/>
            <person name="Johnston J.S."/>
            <person name="Wellborn G.A."/>
            <person name="Rosendale A.J."/>
            <person name="Cridge A.G."/>
            <person name="Munoz-Torres M.C."/>
            <person name="Bain P.A."/>
            <person name="Manny A.R."/>
            <person name="Major K.M."/>
            <person name="Lambert F.N."/>
            <person name="Vulpe C.D."/>
            <person name="Tuck P."/>
            <person name="Blalock B.J."/>
            <person name="Lin Y.Y."/>
            <person name="Smith M.E."/>
            <person name="Ochoa-Acuna H."/>
            <person name="Chen M.M."/>
            <person name="Childers C.P."/>
            <person name="Qu J."/>
            <person name="Dugan S."/>
            <person name="Lee S.L."/>
            <person name="Chao H."/>
            <person name="Dinh H."/>
            <person name="Han Y."/>
            <person name="Doddapaneni H."/>
            <person name="Worley K.C."/>
            <person name="Muzny D.M."/>
            <person name="Gibbs R.A."/>
            <person name="Richards S."/>
        </authorList>
    </citation>
    <scope>NUCLEOTIDE SEQUENCE</scope>
    <source>
        <strain evidence="4">HAZT.00-mixed</strain>
        <tissue evidence="4">Whole organism</tissue>
    </source>
</reference>
<reference evidence="4" key="3">
    <citation type="submission" date="2019-06" db="EMBL/GenBank/DDBJ databases">
        <authorList>
            <person name="Poynton C."/>
            <person name="Hasenbein S."/>
            <person name="Benoit J.B."/>
            <person name="Sepulveda M.S."/>
            <person name="Poelchau M.F."/>
            <person name="Murali S.C."/>
            <person name="Chen S."/>
            <person name="Glastad K.M."/>
            <person name="Werren J.H."/>
            <person name="Vineis J.H."/>
            <person name="Bowen J.L."/>
            <person name="Friedrich M."/>
            <person name="Jones J."/>
            <person name="Robertson H.M."/>
            <person name="Feyereisen R."/>
            <person name="Mechler-Hickson A."/>
            <person name="Mathers N."/>
            <person name="Lee C.E."/>
            <person name="Colbourne J.K."/>
            <person name="Biales A."/>
            <person name="Johnston J.S."/>
            <person name="Wellborn G.A."/>
            <person name="Rosendale A.J."/>
            <person name="Cridge A.G."/>
            <person name="Munoz-Torres M.C."/>
            <person name="Bain P.A."/>
            <person name="Manny A.R."/>
            <person name="Major K.M."/>
            <person name="Lambert F.N."/>
            <person name="Vulpe C.D."/>
            <person name="Tuck P."/>
            <person name="Blalock B.J."/>
            <person name="Lin Y.-Y."/>
            <person name="Smith M.E."/>
            <person name="Ochoa-Acuna H."/>
            <person name="Chen M.-J.M."/>
            <person name="Childers C.P."/>
            <person name="Qu J."/>
            <person name="Dugan S."/>
            <person name="Lee S.L."/>
            <person name="Chao H."/>
            <person name="Dinh H."/>
            <person name="Han Y."/>
            <person name="Doddapaneni H."/>
            <person name="Worley K.C."/>
            <person name="Muzny D.M."/>
            <person name="Gibbs R.A."/>
            <person name="Richards S."/>
        </authorList>
    </citation>
    <scope>NUCLEOTIDE SEQUENCE</scope>
    <source>
        <strain evidence="4">HAZT.00-mixed</strain>
        <tissue evidence="4">Whole organism</tissue>
    </source>
</reference>
<feature type="non-terminal residue" evidence="4">
    <location>
        <position position="1"/>
    </location>
</feature>
<comment type="caution">
    <text evidence="4">The sequence shown here is derived from an EMBL/GenBank/DDBJ whole genome shotgun (WGS) entry which is preliminary data.</text>
</comment>
<dbReference type="GO" id="GO:0047522">
    <property type="term" value="F:15-oxoprostaglandin 13-reductase [NAD(P)+] activity"/>
    <property type="evidence" value="ECO:0007669"/>
    <property type="project" value="UniProtKB-EC"/>
</dbReference>
<dbReference type="SUPFAM" id="SSF51735">
    <property type="entry name" value="NAD(P)-binding Rossmann-fold domains"/>
    <property type="match status" value="1"/>
</dbReference>
<gene>
    <name evidence="4" type="ORF">HAZT_HAZT003406</name>
</gene>
<evidence type="ECO:0000259" key="3">
    <source>
        <dbReference type="Pfam" id="PF00107"/>
    </source>
</evidence>
<name>A0A6A0HA66_HYAAZ</name>